<dbReference type="InterPro" id="IPR036250">
    <property type="entry name" value="AcylCo_DH-like_C"/>
</dbReference>
<dbReference type="Gene3D" id="1.10.540.10">
    <property type="entry name" value="Acyl-CoA dehydrogenase/oxidase, N-terminal domain"/>
    <property type="match status" value="1"/>
</dbReference>
<dbReference type="PANTHER" id="PTHR43884">
    <property type="entry name" value="ACYL-COA DEHYDROGENASE"/>
    <property type="match status" value="1"/>
</dbReference>
<feature type="domain" description="Acyl-CoA dehydrogenase C-terminal" evidence="3">
    <location>
        <begin position="252"/>
        <end position="370"/>
    </location>
</feature>
<evidence type="ECO:0000313" key="4">
    <source>
        <dbReference type="EMBL" id="ETX07387.1"/>
    </source>
</evidence>
<feature type="non-terminal residue" evidence="4">
    <location>
        <position position="1"/>
    </location>
</feature>
<dbReference type="AlphaFoldDB" id="W4MCP4"/>
<dbReference type="GO" id="GO:0050660">
    <property type="term" value="F:flavin adenine dinucleotide binding"/>
    <property type="evidence" value="ECO:0007669"/>
    <property type="project" value="InterPro"/>
</dbReference>
<evidence type="ECO:0000259" key="2">
    <source>
        <dbReference type="Pfam" id="PF02771"/>
    </source>
</evidence>
<dbReference type="InterPro" id="IPR046373">
    <property type="entry name" value="Acyl-CoA_Oxase/DH_mid-dom_sf"/>
</dbReference>
<dbReference type="SUPFAM" id="SSF56645">
    <property type="entry name" value="Acyl-CoA dehydrogenase NM domain-like"/>
    <property type="match status" value="1"/>
</dbReference>
<protein>
    <submittedName>
        <fullName evidence="4">Uncharacterized protein</fullName>
    </submittedName>
</protein>
<evidence type="ECO:0000313" key="5">
    <source>
        <dbReference type="Proteomes" id="UP000019140"/>
    </source>
</evidence>
<keyword evidence="1" id="KW-0560">Oxidoreductase</keyword>
<dbReference type="InterPro" id="IPR013786">
    <property type="entry name" value="AcylCoA_DH/ox_N"/>
</dbReference>
<accession>W4MCP4</accession>
<gene>
    <name evidence="4" type="ORF">ETSY2_11520</name>
</gene>
<dbReference type="Proteomes" id="UP000019140">
    <property type="component" value="Unassembled WGS sequence"/>
</dbReference>
<name>W4MCP4_9BACT</name>
<feature type="non-terminal residue" evidence="4">
    <location>
        <position position="370"/>
    </location>
</feature>
<evidence type="ECO:0000256" key="1">
    <source>
        <dbReference type="ARBA" id="ARBA00023002"/>
    </source>
</evidence>
<comment type="caution">
    <text evidence="4">The sequence shown here is derived from an EMBL/GenBank/DDBJ whole genome shotgun (WGS) entry which is preliminary data.</text>
</comment>
<dbReference type="InterPro" id="IPR037069">
    <property type="entry name" value="AcylCoA_DH/ox_N_sf"/>
</dbReference>
<dbReference type="Pfam" id="PF02771">
    <property type="entry name" value="Acyl-CoA_dh_N"/>
    <property type="match status" value="1"/>
</dbReference>
<organism evidence="4 5">
    <name type="scientific">Candidatus Entotheonella gemina</name>
    <dbReference type="NCBI Taxonomy" id="1429439"/>
    <lineage>
        <taxon>Bacteria</taxon>
        <taxon>Pseudomonadati</taxon>
        <taxon>Nitrospinota/Tectimicrobiota group</taxon>
        <taxon>Candidatus Tectimicrobiota</taxon>
        <taxon>Candidatus Entotheonellia</taxon>
        <taxon>Candidatus Entotheonellales</taxon>
        <taxon>Candidatus Entotheonellaceae</taxon>
        <taxon>Candidatus Entotheonella</taxon>
    </lineage>
</organism>
<dbReference type="InterPro" id="IPR009100">
    <property type="entry name" value="AcylCoA_DH/oxidase_NM_dom_sf"/>
</dbReference>
<dbReference type="HOGENOM" id="CLU_018204_2_0_7"/>
<dbReference type="Pfam" id="PF08028">
    <property type="entry name" value="Acyl-CoA_dh_2"/>
    <property type="match status" value="1"/>
</dbReference>
<dbReference type="PANTHER" id="PTHR43884:SF12">
    <property type="entry name" value="ISOVALERYL-COA DEHYDROGENASE, MITOCHONDRIAL-RELATED"/>
    <property type="match status" value="1"/>
</dbReference>
<evidence type="ECO:0000259" key="3">
    <source>
        <dbReference type="Pfam" id="PF08028"/>
    </source>
</evidence>
<dbReference type="GO" id="GO:0003995">
    <property type="term" value="F:acyl-CoA dehydrogenase activity"/>
    <property type="evidence" value="ECO:0007669"/>
    <property type="project" value="TreeGrafter"/>
</dbReference>
<dbReference type="Gene3D" id="1.20.140.10">
    <property type="entry name" value="Butyryl-CoA Dehydrogenase, subunit A, domain 3"/>
    <property type="match status" value="1"/>
</dbReference>
<dbReference type="PIRSF" id="PIRSF016578">
    <property type="entry name" value="HsaA"/>
    <property type="match status" value="1"/>
</dbReference>
<reference evidence="4 5" key="1">
    <citation type="journal article" date="2014" name="Nature">
        <title>An environmental bacterial taxon with a large and distinct metabolic repertoire.</title>
        <authorList>
            <person name="Wilson M.C."/>
            <person name="Mori T."/>
            <person name="Ruckert C."/>
            <person name="Uria A.R."/>
            <person name="Helf M.J."/>
            <person name="Takada K."/>
            <person name="Gernert C."/>
            <person name="Steffens U.A."/>
            <person name="Heycke N."/>
            <person name="Schmitt S."/>
            <person name="Rinke C."/>
            <person name="Helfrich E.J."/>
            <person name="Brachmann A.O."/>
            <person name="Gurgui C."/>
            <person name="Wakimoto T."/>
            <person name="Kracht M."/>
            <person name="Crusemann M."/>
            <person name="Hentschel U."/>
            <person name="Abe I."/>
            <person name="Matsunaga S."/>
            <person name="Kalinowski J."/>
            <person name="Takeyama H."/>
            <person name="Piel J."/>
        </authorList>
    </citation>
    <scope>NUCLEOTIDE SEQUENCE [LARGE SCALE GENOMIC DNA]</scope>
    <source>
        <strain evidence="5">TSY2</strain>
    </source>
</reference>
<dbReference type="EMBL" id="AZHX01000467">
    <property type="protein sequence ID" value="ETX07387.1"/>
    <property type="molecule type" value="Genomic_DNA"/>
</dbReference>
<keyword evidence="5" id="KW-1185">Reference proteome</keyword>
<dbReference type="InterPro" id="IPR013107">
    <property type="entry name" value="Acyl-CoA_DH_C"/>
</dbReference>
<dbReference type="Gene3D" id="2.40.110.10">
    <property type="entry name" value="Butyryl-CoA Dehydrogenase, subunit A, domain 2"/>
    <property type="match status" value="1"/>
</dbReference>
<sequence length="370" mass="40927">EWVDLGNRRRDVALAVHDGTVTREALQGRATKLLPIFKARAERAEQLRQLPPETVQDLIDSELIRIGNPPRYGGLDVGYEMAFEIAWELGRACGATAWCYALWTVHNWWVGHFPAEAQDEFFANGPNVLASSALNPTGGQAQPVPGGYRLTGRWQFSSGCDAASWAMVATQQPSGLLWLLLPRSDYNIIDTWFTSGMRGTGSKDIEIRDMFVPAHRTLDPGRAGDGEWTGWERHQRVSYRLPLRCLTGWDLVAPIVGIAQGAVDAFAERFQGTSGPGRTADSVLVQVRLAEAAVEVDAARELHRRTTGDILKKAEQGEAFSPLERARYMRDKTFVAKLCVQAVNRLFDASGGSAILETAAMQRFHRDVHA</sequence>
<dbReference type="SUPFAM" id="SSF47203">
    <property type="entry name" value="Acyl-CoA dehydrogenase C-terminal domain-like"/>
    <property type="match status" value="1"/>
</dbReference>
<feature type="domain" description="Acyl-CoA dehydrogenase/oxidase N-terminal" evidence="2">
    <location>
        <begin position="39"/>
        <end position="118"/>
    </location>
</feature>
<proteinExistence type="predicted"/>